<evidence type="ECO:0000256" key="3">
    <source>
        <dbReference type="ARBA" id="ARBA00022692"/>
    </source>
</evidence>
<dbReference type="RefSeq" id="XP_051608429.1">
    <property type="nucleotide sequence ID" value="XM_051752364.1"/>
</dbReference>
<dbReference type="Pfam" id="PF04511">
    <property type="entry name" value="DER1"/>
    <property type="match status" value="1"/>
</dbReference>
<name>A0AAD5FY43_9ASCO</name>
<dbReference type="GO" id="GO:0005789">
    <property type="term" value="C:endoplasmic reticulum membrane"/>
    <property type="evidence" value="ECO:0007669"/>
    <property type="project" value="UniProtKB-SubCell"/>
</dbReference>
<proteinExistence type="inferred from homology"/>
<keyword evidence="6 7" id="KW-0472">Membrane</keyword>
<organism evidence="9 10">
    <name type="scientific">Candida theae</name>
    <dbReference type="NCBI Taxonomy" id="1198502"/>
    <lineage>
        <taxon>Eukaryota</taxon>
        <taxon>Fungi</taxon>
        <taxon>Dikarya</taxon>
        <taxon>Ascomycota</taxon>
        <taxon>Saccharomycotina</taxon>
        <taxon>Pichiomycetes</taxon>
        <taxon>Debaryomycetaceae</taxon>
        <taxon>Candida/Lodderomyces clade</taxon>
        <taxon>Candida</taxon>
    </lineage>
</organism>
<dbReference type="GO" id="GO:0006950">
    <property type="term" value="P:response to stress"/>
    <property type="evidence" value="ECO:0007669"/>
    <property type="project" value="UniProtKB-ARBA"/>
</dbReference>
<dbReference type="InterPro" id="IPR007599">
    <property type="entry name" value="DER1"/>
</dbReference>
<keyword evidence="4 7" id="KW-0256">Endoplasmic reticulum</keyword>
<comment type="similarity">
    <text evidence="2 7">Belongs to the derlin family.</text>
</comment>
<feature type="transmembrane region" description="Helical" evidence="7">
    <location>
        <begin position="119"/>
        <end position="137"/>
    </location>
</feature>
<evidence type="ECO:0000256" key="4">
    <source>
        <dbReference type="ARBA" id="ARBA00022824"/>
    </source>
</evidence>
<feature type="transmembrane region" description="Helical" evidence="7">
    <location>
        <begin position="52"/>
        <end position="73"/>
    </location>
</feature>
<evidence type="ECO:0000256" key="5">
    <source>
        <dbReference type="ARBA" id="ARBA00022989"/>
    </source>
</evidence>
<dbReference type="GeneID" id="76151051"/>
<comment type="function">
    <text evidence="7">May be involved in the degradation of misfolded endoplasmic reticulum (ER) luminal proteins.</text>
</comment>
<evidence type="ECO:0000313" key="10">
    <source>
        <dbReference type="Proteomes" id="UP001204833"/>
    </source>
</evidence>
<gene>
    <name evidence="9" type="ORF">KGF57_002992</name>
</gene>
<protein>
    <recommendedName>
        <fullName evidence="7">Derlin</fullName>
    </recommendedName>
</protein>
<comment type="caution">
    <text evidence="9">The sequence shown here is derived from an EMBL/GenBank/DDBJ whole genome shotgun (WGS) entry which is preliminary data.</text>
</comment>
<evidence type="ECO:0000256" key="1">
    <source>
        <dbReference type="ARBA" id="ARBA00004477"/>
    </source>
</evidence>
<reference evidence="9 10" key="1">
    <citation type="journal article" date="2022" name="DNA Res.">
        <title>Genome analysis of five recently described species of the CUG-Ser clade uncovers Candida theae as a new hybrid lineage with pathogenic potential in the Candida parapsilosis species complex.</title>
        <authorList>
            <person name="Mixao V."/>
            <person name="Del Olmo V."/>
            <person name="Hegedusova E."/>
            <person name="Saus E."/>
            <person name="Pryszcz L."/>
            <person name="Cillingova A."/>
            <person name="Nosek J."/>
            <person name="Gabaldon T."/>
        </authorList>
    </citation>
    <scope>NUCLEOTIDE SEQUENCE [LARGE SCALE GENOMIC DNA]</scope>
    <source>
        <strain evidence="9 10">CBS 12239</strain>
    </source>
</reference>
<dbReference type="Proteomes" id="UP001204833">
    <property type="component" value="Unassembled WGS sequence"/>
</dbReference>
<evidence type="ECO:0000256" key="6">
    <source>
        <dbReference type="ARBA" id="ARBA00023136"/>
    </source>
</evidence>
<comment type="caution">
    <text evidence="7">Lacks conserved residue(s) required for the propagation of feature annotation.</text>
</comment>
<evidence type="ECO:0000256" key="2">
    <source>
        <dbReference type="ARBA" id="ARBA00008917"/>
    </source>
</evidence>
<dbReference type="PANTHER" id="PTHR11009">
    <property type="entry name" value="DER1-LIKE PROTEIN, DERLIN"/>
    <property type="match status" value="1"/>
</dbReference>
<feature type="compositionally biased region" description="Acidic residues" evidence="8">
    <location>
        <begin position="332"/>
        <end position="350"/>
    </location>
</feature>
<evidence type="ECO:0000256" key="8">
    <source>
        <dbReference type="SAM" id="MobiDB-lite"/>
    </source>
</evidence>
<evidence type="ECO:0000313" key="9">
    <source>
        <dbReference type="EMBL" id="KAI5957726.1"/>
    </source>
</evidence>
<sequence>MDFLWTNLPPVTKGWCVASMTISTLVTMDKLKSVNLWFIPGKIYNQNQTWRLITSFVTFGDLSMGFVFQLWIISSSCRAIESLYQTKFTQFPLYIVDDLSREQLGILRQLIERNRSIDFLYFIMQICVSIIVCATILFYKMGILLPQLGLVLISVFQYYNSKLTPLEMVNFFGFQFRNMYHPYFVALVNLLVSSAGAGQNSEPNQNRSGNFGRIALWSIESVLRNPQIWFYFISFGLGHLWWCTREVILGSMHYNDAGDATSLDVDERSRRIKRRQLLKQNGVWKFDLVKEALVILMLPPWYWIMLSKIKQQRPLGNRRQRPMPIELEDALQEDLGERVEEDGENADDLVDEHQEGNVMQNLPQVD</sequence>
<comment type="subcellular location">
    <subcellularLocation>
        <location evidence="1 7">Endoplasmic reticulum membrane</location>
        <topology evidence="1 7">Multi-pass membrane protein</topology>
    </subcellularLocation>
</comment>
<dbReference type="EMBL" id="JAIHNG010000120">
    <property type="protein sequence ID" value="KAI5957726.1"/>
    <property type="molecule type" value="Genomic_DNA"/>
</dbReference>
<keyword evidence="10" id="KW-1185">Reference proteome</keyword>
<feature type="compositionally biased region" description="Polar residues" evidence="8">
    <location>
        <begin position="357"/>
        <end position="366"/>
    </location>
</feature>
<evidence type="ECO:0000256" key="7">
    <source>
        <dbReference type="RuleBase" id="RU363059"/>
    </source>
</evidence>
<dbReference type="AlphaFoldDB" id="A0AAD5FY43"/>
<keyword evidence="3 7" id="KW-0812">Transmembrane</keyword>
<feature type="region of interest" description="Disordered" evidence="8">
    <location>
        <begin position="332"/>
        <end position="366"/>
    </location>
</feature>
<accession>A0AAD5FY43</accession>
<keyword evidence="5 7" id="KW-1133">Transmembrane helix</keyword>